<keyword evidence="2" id="KW-0732">Signal</keyword>
<feature type="region of interest" description="Disordered" evidence="1">
    <location>
        <begin position="258"/>
        <end position="315"/>
    </location>
</feature>
<organism evidence="3">
    <name type="scientific">Phenylobacterium glaciei</name>
    <dbReference type="NCBI Taxonomy" id="2803784"/>
    <lineage>
        <taxon>Bacteria</taxon>
        <taxon>Pseudomonadati</taxon>
        <taxon>Pseudomonadota</taxon>
        <taxon>Alphaproteobacteria</taxon>
        <taxon>Caulobacterales</taxon>
        <taxon>Caulobacteraceae</taxon>
        <taxon>Phenylobacterium</taxon>
    </lineage>
</organism>
<evidence type="ECO:0000256" key="1">
    <source>
        <dbReference type="SAM" id="MobiDB-lite"/>
    </source>
</evidence>
<name>A0A974P570_9CAUL</name>
<feature type="signal peptide" evidence="2">
    <location>
        <begin position="1"/>
        <end position="21"/>
    </location>
</feature>
<evidence type="ECO:0000256" key="2">
    <source>
        <dbReference type="SAM" id="SignalP"/>
    </source>
</evidence>
<dbReference type="EMBL" id="CP068570">
    <property type="protein sequence ID" value="QQZ51426.1"/>
    <property type="molecule type" value="Genomic_DNA"/>
</dbReference>
<dbReference type="AlphaFoldDB" id="A0A974P570"/>
<evidence type="ECO:0008006" key="4">
    <source>
        <dbReference type="Google" id="ProtNLM"/>
    </source>
</evidence>
<dbReference type="SUPFAM" id="SSF82171">
    <property type="entry name" value="DPP6 N-terminal domain-like"/>
    <property type="match status" value="1"/>
</dbReference>
<sequence length="378" mass="40757">MRIAAALACALMASLPLSAEARVCKAWSSPVLAASIAAKPIDEASGLEASRTHRGRLYHNNDSGDDLRFFITDMAGGNLQIVNLKGPKPADIEEMSLGPCGSKTCLYLGDTGDNAGARSEVAFTILAEKKTYAQTETPLRVVRARYPDGPHNVEAFAVHPGGDLFVVTKPVDKQMTRPGPASVYRLSASQLRQTDGVQVFTKVGELDLPGLLKDLPFYGWIPTGLDISHDGKRAVLLTYMAVVELGFDLAGGVPAKLTPARTSRSSAPRPGPAGSHHPAARRQRIPLRQRGGAEGGDLPAEQGDVYGAVGRRPPTDHRKRAAYWGIDLEQALGCSLRHWFNMETSEMQTIENKEIVATAMAALATGDNRPFTRPWRRT</sequence>
<feature type="compositionally biased region" description="Basic residues" evidence="1">
    <location>
        <begin position="278"/>
        <end position="287"/>
    </location>
</feature>
<reference evidence="3" key="1">
    <citation type="submission" date="2021-01" db="EMBL/GenBank/DDBJ databases">
        <title>Genome sequence of Phenylobacterium sp. 20VBR1 isolated from a valley glaceir, Ny-Alesund, Svalbard.</title>
        <authorList>
            <person name="Thomas F.A."/>
            <person name="Krishnan K.P."/>
            <person name="Sinha R.K."/>
        </authorList>
    </citation>
    <scope>NUCLEOTIDE SEQUENCE</scope>
    <source>
        <strain evidence="3">20VBR1</strain>
    </source>
</reference>
<evidence type="ECO:0000313" key="3">
    <source>
        <dbReference type="EMBL" id="QQZ51426.1"/>
    </source>
</evidence>
<accession>A0A974P570</accession>
<protein>
    <recommendedName>
        <fullName evidence="4">Phytase-like domain-containing protein</fullName>
    </recommendedName>
</protein>
<feature type="chain" id="PRO_5038099495" description="Phytase-like domain-containing protein" evidence="2">
    <location>
        <begin position="22"/>
        <end position="378"/>
    </location>
</feature>
<proteinExistence type="predicted"/>
<gene>
    <name evidence="3" type="ORF">JKL49_10615</name>
</gene>